<sequence>MTASAYADLTTDELWAERRRLAALRDPAMMGRYLAPKTYFARAHTKLIAAKLTQLRPGGIERLMVFTPPQVGKSVLVSEQTPFWWLAKRPRDRIIIGSYATSLAKKKAKAVRDKVIEHGAAFGLHLDPGDRSTVDWSLTTGGGVKAAGVNSSLTGFPGNLAIVDDPHKNRKETESKVMRDNVWSWWSSTVITRLSPGAPIVLIQTRWHEDDLAGRLLRKEGRVEDGGRWHVMNLPAIASHMDDPLGREVGAPLTHPLIPDDDTDALAAHWQDKRASVDARDWGALYQGEPKPREGALLSQDQVERQRHFGVAVERLRRAVAVDPSGGGKDTAGIVAGFLGDDQRVYITHDRTRVMPSTEWARQVCLLAYETDAQVIYVEKSYGGDLSILPVAGAWDQLQREGRIPHSALKPWIEPKTARSGKYLRAEPIAQAWLEDRVRTHAYLPELEDEWETWVPGASESPGRIDASVYLVYGLLQLPGSEQHIGSAAGVSLSQAASSAGGGLGGISLGRGR</sequence>
<comment type="caution">
    <text evidence="1">The sequence shown here is derived from an EMBL/GenBank/DDBJ whole genome shotgun (WGS) entry which is preliminary data.</text>
</comment>
<protein>
    <submittedName>
        <fullName evidence="1">Terminase large subunit domain-containing protein</fullName>
    </submittedName>
</protein>
<proteinExistence type="predicted"/>
<dbReference type="RefSeq" id="WP_381727242.1">
    <property type="nucleotide sequence ID" value="NZ_JBHVBU010000058.1"/>
</dbReference>
<gene>
    <name evidence="1" type="ORF">ACFU0X_20490</name>
</gene>
<name>A0ABW6JJ38_STRCE</name>
<evidence type="ECO:0000313" key="2">
    <source>
        <dbReference type="Proteomes" id="UP001600650"/>
    </source>
</evidence>
<keyword evidence="2" id="KW-1185">Reference proteome</keyword>
<reference evidence="1 2" key="1">
    <citation type="submission" date="2024-09" db="EMBL/GenBank/DDBJ databases">
        <title>The Natural Products Discovery Center: Release of the First 8490 Sequenced Strains for Exploring Actinobacteria Biosynthetic Diversity.</title>
        <authorList>
            <person name="Kalkreuter E."/>
            <person name="Kautsar S.A."/>
            <person name="Yang D."/>
            <person name="Bader C.D."/>
            <person name="Teijaro C.N."/>
            <person name="Fluegel L."/>
            <person name="Davis C.M."/>
            <person name="Simpson J.R."/>
            <person name="Lauterbach L."/>
            <person name="Steele A.D."/>
            <person name="Gui C."/>
            <person name="Meng S."/>
            <person name="Li G."/>
            <person name="Viehrig K."/>
            <person name="Ye F."/>
            <person name="Su P."/>
            <person name="Kiefer A.F."/>
            <person name="Nichols A."/>
            <person name="Cepeda A.J."/>
            <person name="Yan W."/>
            <person name="Fan B."/>
            <person name="Jiang Y."/>
            <person name="Adhikari A."/>
            <person name="Zheng C.-J."/>
            <person name="Schuster L."/>
            <person name="Cowan T.M."/>
            <person name="Smanski M.J."/>
            <person name="Chevrette M.G."/>
            <person name="De Carvalho L.P.S."/>
            <person name="Shen B."/>
        </authorList>
    </citation>
    <scope>NUCLEOTIDE SEQUENCE [LARGE SCALE GENOMIC DNA]</scope>
    <source>
        <strain evidence="1 2">NPDC057399</strain>
    </source>
</reference>
<accession>A0ABW6JJ38</accession>
<dbReference type="EMBL" id="JBHVBU010000058">
    <property type="protein sequence ID" value="MFE7965380.1"/>
    <property type="molecule type" value="Genomic_DNA"/>
</dbReference>
<dbReference type="Proteomes" id="UP001600650">
    <property type="component" value="Unassembled WGS sequence"/>
</dbReference>
<dbReference type="Pfam" id="PF03237">
    <property type="entry name" value="Terminase_6N"/>
    <property type="match status" value="1"/>
</dbReference>
<organism evidence="1 2">
    <name type="scientific">Streptomyces cellulosae</name>
    <dbReference type="NCBI Taxonomy" id="1968"/>
    <lineage>
        <taxon>Bacteria</taxon>
        <taxon>Bacillati</taxon>
        <taxon>Actinomycetota</taxon>
        <taxon>Actinomycetes</taxon>
        <taxon>Kitasatosporales</taxon>
        <taxon>Streptomycetaceae</taxon>
        <taxon>Streptomyces</taxon>
    </lineage>
</organism>
<evidence type="ECO:0000313" key="1">
    <source>
        <dbReference type="EMBL" id="MFE7965380.1"/>
    </source>
</evidence>